<dbReference type="Gene3D" id="3.30.70.2450">
    <property type="match status" value="1"/>
</dbReference>
<reference evidence="3 4" key="1">
    <citation type="submission" date="2024-02" db="EMBL/GenBank/DDBJ databases">
        <authorList>
            <person name="Saticioglu I.B."/>
        </authorList>
    </citation>
    <scope>NUCLEOTIDE SEQUENCE [LARGE SCALE GENOMIC DNA]</scope>
    <source>
        <strain evidence="3 4">Mu-86</strain>
    </source>
</reference>
<organism evidence="3 4">
    <name type="scientific">Microbacterium marmarense</name>
    <dbReference type="NCBI Taxonomy" id="3122051"/>
    <lineage>
        <taxon>Bacteria</taxon>
        <taxon>Bacillati</taxon>
        <taxon>Actinomycetota</taxon>
        <taxon>Actinomycetes</taxon>
        <taxon>Micrococcales</taxon>
        <taxon>Microbacteriaceae</taxon>
        <taxon>Microbacterium</taxon>
    </lineage>
</organism>
<sequence>MPDVVIVGAGPVGMLLAAELTRSGVDALVLERRREAGAGSRAIGIHAPVLKALESSGITDELLERAQRVLQGEARSLGTALGRVHFDRLHSDFGFVATLPQAATEQVLAARAPAPLRGAEVVDLKPDESGVRVRARIDGRITESHPPIVVVASGSSGRDLVFRRRANATRTYRDRYLMTDALADPLADQQTAVVHLDPSGVLESFPLPNGLRRYVAWDDEHASENQTKAGRLRAIVHLREGAESAAAVESATSFGVRRFVASQLRHGRLFVIGDTAHEVSPIGGQGMNLGLLDAATLAPLLTQWVRSGATPEEQLGLWERQRVRSARRAAALASLNTRLGRPLRPGADRVRRAAVATMLSGTGTLFAHAYSMGLDSHA</sequence>
<protein>
    <submittedName>
        <fullName evidence="3">NAD(P)/FAD-dependent oxidoreductase</fullName>
    </submittedName>
</protein>
<proteinExistence type="predicted"/>
<comment type="caution">
    <text evidence="3">The sequence shown here is derived from an EMBL/GenBank/DDBJ whole genome shotgun (WGS) entry which is preliminary data.</text>
</comment>
<dbReference type="SUPFAM" id="SSF51905">
    <property type="entry name" value="FAD/NAD(P)-binding domain"/>
    <property type="match status" value="1"/>
</dbReference>
<evidence type="ECO:0000256" key="1">
    <source>
        <dbReference type="ARBA" id="ARBA00023002"/>
    </source>
</evidence>
<dbReference type="PANTHER" id="PTHR43476">
    <property type="entry name" value="3-(3-HYDROXY-PHENYL)PROPIONATE/3-HYDROXYCINNAMIC ACID HYDROXYLASE"/>
    <property type="match status" value="1"/>
</dbReference>
<name>A0ABU8LPJ6_9MICO</name>
<evidence type="ECO:0000259" key="2">
    <source>
        <dbReference type="Pfam" id="PF01494"/>
    </source>
</evidence>
<dbReference type="InterPro" id="IPR036188">
    <property type="entry name" value="FAD/NAD-bd_sf"/>
</dbReference>
<dbReference type="InterPro" id="IPR050631">
    <property type="entry name" value="PheA/TfdB_FAD_monoxygenase"/>
</dbReference>
<dbReference type="PANTHER" id="PTHR43476:SF3">
    <property type="entry name" value="FAD-BINDING MONOOXYGENASE"/>
    <property type="match status" value="1"/>
</dbReference>
<dbReference type="PRINTS" id="PR00420">
    <property type="entry name" value="RNGMNOXGNASE"/>
</dbReference>
<gene>
    <name evidence="3" type="ORF">WDU96_00745</name>
</gene>
<dbReference type="Pfam" id="PF01494">
    <property type="entry name" value="FAD_binding_3"/>
    <property type="match status" value="1"/>
</dbReference>
<dbReference type="InterPro" id="IPR002938">
    <property type="entry name" value="FAD-bd"/>
</dbReference>
<keyword evidence="4" id="KW-1185">Reference proteome</keyword>
<dbReference type="EMBL" id="JBBDGL010000001">
    <property type="protein sequence ID" value="MEJ1154126.1"/>
    <property type="molecule type" value="Genomic_DNA"/>
</dbReference>
<dbReference type="RefSeq" id="WP_337336574.1">
    <property type="nucleotide sequence ID" value="NZ_JBBDGL010000001.1"/>
</dbReference>
<evidence type="ECO:0000313" key="3">
    <source>
        <dbReference type="EMBL" id="MEJ1154126.1"/>
    </source>
</evidence>
<dbReference type="Proteomes" id="UP001368654">
    <property type="component" value="Unassembled WGS sequence"/>
</dbReference>
<feature type="domain" description="FAD-binding" evidence="2">
    <location>
        <begin position="3"/>
        <end position="329"/>
    </location>
</feature>
<accession>A0ABU8LPJ6</accession>
<dbReference type="Gene3D" id="3.50.50.60">
    <property type="entry name" value="FAD/NAD(P)-binding domain"/>
    <property type="match status" value="1"/>
</dbReference>
<evidence type="ECO:0000313" key="4">
    <source>
        <dbReference type="Proteomes" id="UP001368654"/>
    </source>
</evidence>
<keyword evidence="1" id="KW-0560">Oxidoreductase</keyword>